<proteinExistence type="predicted"/>
<dbReference type="Pfam" id="PF00395">
    <property type="entry name" value="SLH"/>
    <property type="match status" value="3"/>
</dbReference>
<evidence type="ECO:0000313" key="4">
    <source>
        <dbReference type="EMBL" id="TWI59925.1"/>
    </source>
</evidence>
<dbReference type="InterPro" id="IPR051465">
    <property type="entry name" value="Cell_Envelope_Struct_Comp"/>
</dbReference>
<dbReference type="PANTHER" id="PTHR43308">
    <property type="entry name" value="OUTER MEMBRANE PROTEIN ALPHA-RELATED"/>
    <property type="match status" value="1"/>
</dbReference>
<protein>
    <submittedName>
        <fullName evidence="4">S-layer family protein</fullName>
    </submittedName>
</protein>
<keyword evidence="1 2" id="KW-0732">Signal</keyword>
<accession>A0A562QT78</accession>
<name>A0A562QT78_9BACI</name>
<organism evidence="4 5">
    <name type="scientific">Halalkalibacter nanhaiisediminis</name>
    <dbReference type="NCBI Taxonomy" id="688079"/>
    <lineage>
        <taxon>Bacteria</taxon>
        <taxon>Bacillati</taxon>
        <taxon>Bacillota</taxon>
        <taxon>Bacilli</taxon>
        <taxon>Bacillales</taxon>
        <taxon>Bacillaceae</taxon>
        <taxon>Halalkalibacter</taxon>
    </lineage>
</organism>
<evidence type="ECO:0000256" key="1">
    <source>
        <dbReference type="ARBA" id="ARBA00022729"/>
    </source>
</evidence>
<dbReference type="AlphaFoldDB" id="A0A562QT78"/>
<sequence length="254" mass="28118">MKFQKRIPYAVLSTTFASLLLVSAVSAEETIDAQPISEEFSEKEVTEEVPIGEETDEEVEEVIDEEAEDEIVEEEEVVPSFADVPKDHFAFAAIEYLYLQGLINGKSEGQFAPTDSISRAEAATMVANALQLTASTNYQLKASDVKRTHWAFDSLRALEEQGILTGYNGDIRPNDTMSRAEVSAILDRAFNYASPTRFFSFSDLNRSHWAYESVNVLAANGITSQAGGAYRPLANTSRAEFAAFLARSLDDRFK</sequence>
<dbReference type="EMBL" id="VLKZ01000001">
    <property type="protein sequence ID" value="TWI59925.1"/>
    <property type="molecule type" value="Genomic_DNA"/>
</dbReference>
<evidence type="ECO:0000313" key="5">
    <source>
        <dbReference type="Proteomes" id="UP000315711"/>
    </source>
</evidence>
<feature type="domain" description="SLH" evidence="3">
    <location>
        <begin position="197"/>
        <end position="254"/>
    </location>
</feature>
<feature type="domain" description="SLH" evidence="3">
    <location>
        <begin position="77"/>
        <end position="140"/>
    </location>
</feature>
<dbReference type="PROSITE" id="PS51272">
    <property type="entry name" value="SLH"/>
    <property type="match status" value="3"/>
</dbReference>
<dbReference type="InterPro" id="IPR001119">
    <property type="entry name" value="SLH_dom"/>
</dbReference>
<dbReference type="PANTHER" id="PTHR43308:SF5">
    <property type="entry name" value="S-LAYER PROTEIN _ PEPTIDOGLYCAN ENDO-BETA-N-ACETYLGLUCOSAMINIDASE"/>
    <property type="match status" value="1"/>
</dbReference>
<evidence type="ECO:0000256" key="2">
    <source>
        <dbReference type="SAM" id="SignalP"/>
    </source>
</evidence>
<feature type="chain" id="PRO_5021889547" evidence="2">
    <location>
        <begin position="28"/>
        <end position="254"/>
    </location>
</feature>
<dbReference type="OrthoDB" id="2696682at2"/>
<feature type="domain" description="SLH" evidence="3">
    <location>
        <begin position="141"/>
        <end position="195"/>
    </location>
</feature>
<keyword evidence="5" id="KW-1185">Reference proteome</keyword>
<dbReference type="Proteomes" id="UP000315711">
    <property type="component" value="Unassembled WGS sequence"/>
</dbReference>
<gene>
    <name evidence="4" type="ORF">IQ10_00348</name>
</gene>
<comment type="caution">
    <text evidence="4">The sequence shown here is derived from an EMBL/GenBank/DDBJ whole genome shotgun (WGS) entry which is preliminary data.</text>
</comment>
<reference evidence="4 5" key="1">
    <citation type="journal article" date="2015" name="Stand. Genomic Sci.">
        <title>Genomic Encyclopedia of Bacterial and Archaeal Type Strains, Phase III: the genomes of soil and plant-associated and newly described type strains.</title>
        <authorList>
            <person name="Whitman W.B."/>
            <person name="Woyke T."/>
            <person name="Klenk H.P."/>
            <person name="Zhou Y."/>
            <person name="Lilburn T.G."/>
            <person name="Beck B.J."/>
            <person name="De Vos P."/>
            <person name="Vandamme P."/>
            <person name="Eisen J.A."/>
            <person name="Garrity G."/>
            <person name="Hugenholtz P."/>
            <person name="Kyrpides N.C."/>
        </authorList>
    </citation>
    <scope>NUCLEOTIDE SEQUENCE [LARGE SCALE GENOMIC DNA]</scope>
    <source>
        <strain evidence="4 5">CGMCC 1.10116</strain>
    </source>
</reference>
<dbReference type="RefSeq" id="WP_144448745.1">
    <property type="nucleotide sequence ID" value="NZ_VLKZ01000001.1"/>
</dbReference>
<feature type="signal peptide" evidence="2">
    <location>
        <begin position="1"/>
        <end position="27"/>
    </location>
</feature>
<evidence type="ECO:0000259" key="3">
    <source>
        <dbReference type="PROSITE" id="PS51272"/>
    </source>
</evidence>